<feature type="region of interest" description="Disordered" evidence="1">
    <location>
        <begin position="182"/>
        <end position="239"/>
    </location>
</feature>
<feature type="compositionally biased region" description="Acidic residues" evidence="1">
    <location>
        <begin position="227"/>
        <end position="239"/>
    </location>
</feature>
<keyword evidence="3" id="KW-1185">Reference proteome</keyword>
<evidence type="ECO:0000256" key="1">
    <source>
        <dbReference type="SAM" id="MobiDB-lite"/>
    </source>
</evidence>
<organism evidence="2 3">
    <name type="scientific">Cymbomonas tetramitiformis</name>
    <dbReference type="NCBI Taxonomy" id="36881"/>
    <lineage>
        <taxon>Eukaryota</taxon>
        <taxon>Viridiplantae</taxon>
        <taxon>Chlorophyta</taxon>
        <taxon>Pyramimonadophyceae</taxon>
        <taxon>Pyramimonadales</taxon>
        <taxon>Pyramimonadaceae</taxon>
        <taxon>Cymbomonas</taxon>
    </lineage>
</organism>
<reference evidence="2 3" key="1">
    <citation type="journal article" date="2015" name="Genome Biol. Evol.">
        <title>Comparative Genomics of a Bacterivorous Green Alga Reveals Evolutionary Causalities and Consequences of Phago-Mixotrophic Mode of Nutrition.</title>
        <authorList>
            <person name="Burns J.A."/>
            <person name="Paasch A."/>
            <person name="Narechania A."/>
            <person name="Kim E."/>
        </authorList>
    </citation>
    <scope>NUCLEOTIDE SEQUENCE [LARGE SCALE GENOMIC DNA]</scope>
    <source>
        <strain evidence="2 3">PLY_AMNH</strain>
    </source>
</reference>
<dbReference type="AlphaFoldDB" id="A0AAE0KRE0"/>
<evidence type="ECO:0000313" key="3">
    <source>
        <dbReference type="Proteomes" id="UP001190700"/>
    </source>
</evidence>
<comment type="caution">
    <text evidence="2">The sequence shown here is derived from an EMBL/GenBank/DDBJ whole genome shotgun (WGS) entry which is preliminary data.</text>
</comment>
<accession>A0AAE0KRE0</accession>
<sequence>GEVSAEGLVGFLHENVVHFIAEDAIEDLMVISAHLSDAITLLRSGGQGAGVGRQGRAALQDAMGTEAGSLPSSTGSWERDRTALAASLAARGTLFANQHPAPSQFRPLRASADGAARRAAASHQVEIRAAVQNTSSEEVQGSGGLAAAADLLPYLRHICAARGGARAHAQSLAAPFQWDGCSSGHSGHASTGGEGSNSRIEVEIDRGRGGDSRITRSSSVTRHEVADSDVDEISDVEEW</sequence>
<gene>
    <name evidence="2" type="ORF">CYMTET_33002</name>
</gene>
<proteinExistence type="predicted"/>
<protein>
    <submittedName>
        <fullName evidence="2">Uncharacterized protein</fullName>
    </submittedName>
</protein>
<name>A0AAE0KRE0_9CHLO</name>
<dbReference type="Proteomes" id="UP001190700">
    <property type="component" value="Unassembled WGS sequence"/>
</dbReference>
<feature type="compositionally biased region" description="Basic and acidic residues" evidence="1">
    <location>
        <begin position="200"/>
        <end position="214"/>
    </location>
</feature>
<dbReference type="EMBL" id="LGRX02019966">
    <property type="protein sequence ID" value="KAK3257928.1"/>
    <property type="molecule type" value="Genomic_DNA"/>
</dbReference>
<feature type="non-terminal residue" evidence="2">
    <location>
        <position position="1"/>
    </location>
</feature>
<evidence type="ECO:0000313" key="2">
    <source>
        <dbReference type="EMBL" id="KAK3257928.1"/>
    </source>
</evidence>